<dbReference type="SUPFAM" id="SSF48230">
    <property type="entry name" value="Chondroitin AC/alginate lyase"/>
    <property type="match status" value="1"/>
</dbReference>
<dbReference type="KEGG" id="aarc:G127AT_05565"/>
<evidence type="ECO:0000256" key="2">
    <source>
        <dbReference type="ARBA" id="ARBA00023239"/>
    </source>
</evidence>
<feature type="region of interest" description="Disordered" evidence="3">
    <location>
        <begin position="310"/>
        <end position="340"/>
    </location>
</feature>
<reference evidence="5" key="1">
    <citation type="submission" date="2021-03" db="EMBL/GenBank/DDBJ databases">
        <title>Agromyces archimandritus sp. nov., isolated from the cockroach Archimandrita tessellata.</title>
        <authorList>
            <person name="Guzman J."/>
            <person name="Ortuzar M."/>
            <person name="Poehlein A."/>
            <person name="Daniel R."/>
            <person name="Trujillo M."/>
            <person name="Vilcinskas A."/>
        </authorList>
    </citation>
    <scope>NUCLEOTIDE SEQUENCE</scope>
    <source>
        <strain evidence="5">G127AT</strain>
    </source>
</reference>
<dbReference type="GO" id="GO:0042597">
    <property type="term" value="C:periplasmic space"/>
    <property type="evidence" value="ECO:0007669"/>
    <property type="project" value="InterPro"/>
</dbReference>
<evidence type="ECO:0000256" key="1">
    <source>
        <dbReference type="ARBA" id="ARBA00022729"/>
    </source>
</evidence>
<dbReference type="Proteomes" id="UP000671914">
    <property type="component" value="Chromosome"/>
</dbReference>
<dbReference type="GO" id="GO:0016829">
    <property type="term" value="F:lyase activity"/>
    <property type="evidence" value="ECO:0007669"/>
    <property type="project" value="UniProtKB-KW"/>
</dbReference>
<dbReference type="AlphaFoldDB" id="A0A975FNF4"/>
<dbReference type="EMBL" id="CP071696">
    <property type="protein sequence ID" value="QTX05673.1"/>
    <property type="molecule type" value="Genomic_DNA"/>
</dbReference>
<keyword evidence="6" id="KW-1185">Reference proteome</keyword>
<organism evidence="5 6">
    <name type="scientific">Agromyces archimandritae</name>
    <dbReference type="NCBI Taxonomy" id="2781962"/>
    <lineage>
        <taxon>Bacteria</taxon>
        <taxon>Bacillati</taxon>
        <taxon>Actinomycetota</taxon>
        <taxon>Actinomycetes</taxon>
        <taxon>Micrococcales</taxon>
        <taxon>Microbacteriaceae</taxon>
        <taxon>Agromyces</taxon>
    </lineage>
</organism>
<evidence type="ECO:0000259" key="4">
    <source>
        <dbReference type="Pfam" id="PF05426"/>
    </source>
</evidence>
<keyword evidence="1" id="KW-0732">Signal</keyword>
<proteinExistence type="predicted"/>
<gene>
    <name evidence="5" type="ORF">G127AT_05565</name>
</gene>
<evidence type="ECO:0000256" key="3">
    <source>
        <dbReference type="SAM" id="MobiDB-lite"/>
    </source>
</evidence>
<keyword evidence="2 5" id="KW-0456">Lyase</keyword>
<feature type="domain" description="Alginate lyase" evidence="4">
    <location>
        <begin position="29"/>
        <end position="244"/>
    </location>
</feature>
<evidence type="ECO:0000313" key="5">
    <source>
        <dbReference type="EMBL" id="QTX05673.1"/>
    </source>
</evidence>
<evidence type="ECO:0000313" key="6">
    <source>
        <dbReference type="Proteomes" id="UP000671914"/>
    </source>
</evidence>
<accession>A0A975FNF4</accession>
<dbReference type="Pfam" id="PF05426">
    <property type="entry name" value="Alginate_lyase"/>
    <property type="match status" value="1"/>
</dbReference>
<dbReference type="Gene3D" id="1.50.10.100">
    <property type="entry name" value="Chondroitin AC/alginate lyase"/>
    <property type="match status" value="1"/>
</dbReference>
<name>A0A975FNF4_9MICO</name>
<dbReference type="InterPro" id="IPR008929">
    <property type="entry name" value="Chondroitin_lyas"/>
</dbReference>
<sequence length="340" mass="37131">MLGEADLALARDPKAPAIWEVPPFYAGADANRAVKHALLDDANQAYAAALVYTVNGDERYAEAAAKMIRAWSKVQEVRTTGDSGLAFSYHFPALIFAADLIDGYRGFTAADRAAFETFLRDKALPANTMDRENNWGNWGMVLVMSAAAYLEDETLFHTAVNRWKHFIEHQVDENGTLPEETGRNDGTGGHGIWYTHFALQPQTIAAEIALVNGVDLYDYVSPSGRTLRQAYEVVAGWVADPATFPVWQGDPSELVNVRTIEYAFQGRQISESTISYFELLNAHWPTAAAASVLGADRPVSTLHSAPYLTFTHGPRVQPSEPGADARNHAGHRGPRGGGRG</sequence>
<dbReference type="InterPro" id="IPR008397">
    <property type="entry name" value="Alginate_lyase_dom"/>
</dbReference>
<protein>
    <submittedName>
        <fullName evidence="5">Alginate lyase family protein</fullName>
    </submittedName>
</protein>